<evidence type="ECO:0000313" key="4">
    <source>
        <dbReference type="EMBL" id="KAJ5092740.1"/>
    </source>
</evidence>
<comment type="similarity">
    <text evidence="3">Belongs to the ustYa family.</text>
</comment>
<evidence type="ECO:0000313" key="5">
    <source>
        <dbReference type="Proteomes" id="UP001149165"/>
    </source>
</evidence>
<protein>
    <recommendedName>
        <fullName evidence="6">Oxidase ustYa</fullName>
    </recommendedName>
</protein>
<reference evidence="4" key="2">
    <citation type="journal article" date="2023" name="IMA Fungus">
        <title>Comparative genomic study of the Penicillium genus elucidates a diverse pangenome and 15 lateral gene transfer events.</title>
        <authorList>
            <person name="Petersen C."/>
            <person name="Sorensen T."/>
            <person name="Nielsen M.R."/>
            <person name="Sondergaard T.E."/>
            <person name="Sorensen J.L."/>
            <person name="Fitzpatrick D.A."/>
            <person name="Frisvad J.C."/>
            <person name="Nielsen K.L."/>
        </authorList>
    </citation>
    <scope>NUCLEOTIDE SEQUENCE</scope>
    <source>
        <strain evidence="4">IBT 30069</strain>
    </source>
</reference>
<comment type="pathway">
    <text evidence="1">Mycotoxin biosynthesis.</text>
</comment>
<dbReference type="Proteomes" id="UP001149165">
    <property type="component" value="Unassembled WGS sequence"/>
</dbReference>
<reference evidence="4" key="1">
    <citation type="submission" date="2022-11" db="EMBL/GenBank/DDBJ databases">
        <authorList>
            <person name="Petersen C."/>
        </authorList>
    </citation>
    <scope>NUCLEOTIDE SEQUENCE</scope>
    <source>
        <strain evidence="4">IBT 30069</strain>
    </source>
</reference>
<dbReference type="GO" id="GO:0016491">
    <property type="term" value="F:oxidoreductase activity"/>
    <property type="evidence" value="ECO:0007669"/>
    <property type="project" value="UniProtKB-KW"/>
</dbReference>
<dbReference type="EMBL" id="JAPQKH010000006">
    <property type="protein sequence ID" value="KAJ5092740.1"/>
    <property type="molecule type" value="Genomic_DNA"/>
</dbReference>
<dbReference type="Pfam" id="PF11807">
    <property type="entry name" value="UstYa"/>
    <property type="match status" value="1"/>
</dbReference>
<dbReference type="InterPro" id="IPR021765">
    <property type="entry name" value="UstYa-like"/>
</dbReference>
<sequence>MSFAAGQYRPPPDISLATKSSVFEYDPSFQDPRSPLTSEKWRGLFPKREGFFTHPTIAPKRSALAVFHQLHCLNSIRKGYWELYDITSSNQTFPGDDNLPEMSAPAHMQHCIELLRHALMCQPDLTVELKKDGGVTGFGTEHKCKSWDDLTRWTAQWESYGLTSS</sequence>
<evidence type="ECO:0008006" key="6">
    <source>
        <dbReference type="Google" id="ProtNLM"/>
    </source>
</evidence>
<organism evidence="4 5">
    <name type="scientific">Penicillium angulare</name>
    <dbReference type="NCBI Taxonomy" id="116970"/>
    <lineage>
        <taxon>Eukaryota</taxon>
        <taxon>Fungi</taxon>
        <taxon>Dikarya</taxon>
        <taxon>Ascomycota</taxon>
        <taxon>Pezizomycotina</taxon>
        <taxon>Eurotiomycetes</taxon>
        <taxon>Eurotiomycetidae</taxon>
        <taxon>Eurotiales</taxon>
        <taxon>Aspergillaceae</taxon>
        <taxon>Penicillium</taxon>
    </lineage>
</organism>
<evidence type="ECO:0000256" key="2">
    <source>
        <dbReference type="ARBA" id="ARBA00023002"/>
    </source>
</evidence>
<accession>A0A9W9F3C3</accession>
<name>A0A9W9F3C3_9EURO</name>
<dbReference type="AlphaFoldDB" id="A0A9W9F3C3"/>
<comment type="caution">
    <text evidence="4">The sequence shown here is derived from an EMBL/GenBank/DDBJ whole genome shotgun (WGS) entry which is preliminary data.</text>
</comment>
<keyword evidence="2" id="KW-0560">Oxidoreductase</keyword>
<dbReference type="PANTHER" id="PTHR33365">
    <property type="entry name" value="YALI0B05434P"/>
    <property type="match status" value="1"/>
</dbReference>
<evidence type="ECO:0000256" key="3">
    <source>
        <dbReference type="ARBA" id="ARBA00035112"/>
    </source>
</evidence>
<evidence type="ECO:0000256" key="1">
    <source>
        <dbReference type="ARBA" id="ARBA00004685"/>
    </source>
</evidence>
<gene>
    <name evidence="4" type="ORF">N7456_008601</name>
</gene>
<dbReference type="PANTHER" id="PTHR33365:SF11">
    <property type="entry name" value="TAT PATHWAY SIGNAL SEQUENCE"/>
    <property type="match status" value="1"/>
</dbReference>
<dbReference type="OrthoDB" id="3687641at2759"/>
<proteinExistence type="inferred from homology"/>
<dbReference type="GO" id="GO:0043386">
    <property type="term" value="P:mycotoxin biosynthetic process"/>
    <property type="evidence" value="ECO:0007669"/>
    <property type="project" value="InterPro"/>
</dbReference>
<keyword evidence="5" id="KW-1185">Reference proteome</keyword>